<dbReference type="PANTHER" id="PTHR14237">
    <property type="entry name" value="MOLYBDOPTERIN COFACTOR SULFURASE MOSC"/>
    <property type="match status" value="1"/>
</dbReference>
<dbReference type="PANTHER" id="PTHR14237:SF19">
    <property type="entry name" value="MITOCHONDRIAL AMIDOXIME REDUCING COMPONENT 1"/>
    <property type="match status" value="1"/>
</dbReference>
<dbReference type="GO" id="GO:0030151">
    <property type="term" value="F:molybdenum ion binding"/>
    <property type="evidence" value="ECO:0007669"/>
    <property type="project" value="InterPro"/>
</dbReference>
<dbReference type="GO" id="GO:0030170">
    <property type="term" value="F:pyridoxal phosphate binding"/>
    <property type="evidence" value="ECO:0007669"/>
    <property type="project" value="InterPro"/>
</dbReference>
<dbReference type="SUPFAM" id="SSF50800">
    <property type="entry name" value="PK beta-barrel domain-like"/>
    <property type="match status" value="1"/>
</dbReference>
<dbReference type="SUPFAM" id="SSF141673">
    <property type="entry name" value="MOSC N-terminal domain-like"/>
    <property type="match status" value="1"/>
</dbReference>
<evidence type="ECO:0000313" key="3">
    <source>
        <dbReference type="Proteomes" id="UP000326759"/>
    </source>
</evidence>
<dbReference type="Gene3D" id="2.40.33.20">
    <property type="entry name" value="PK beta-barrel domain-like"/>
    <property type="match status" value="1"/>
</dbReference>
<dbReference type="GO" id="GO:0003824">
    <property type="term" value="F:catalytic activity"/>
    <property type="evidence" value="ECO:0007669"/>
    <property type="project" value="InterPro"/>
</dbReference>
<name>A0A5N5TDW7_9CRUS</name>
<dbReference type="Proteomes" id="UP000326759">
    <property type="component" value="Unassembled WGS sequence"/>
</dbReference>
<dbReference type="EMBL" id="SEYY01003469">
    <property type="protein sequence ID" value="KAB7504278.1"/>
    <property type="molecule type" value="Genomic_DNA"/>
</dbReference>
<dbReference type="InterPro" id="IPR011037">
    <property type="entry name" value="Pyrv_Knase-like_insert_dom_sf"/>
</dbReference>
<accession>A0A5N5TDW7</accession>
<dbReference type="AlphaFoldDB" id="A0A5N5TDW7"/>
<feature type="domain" description="MOSC" evidence="1">
    <location>
        <begin position="51"/>
        <end position="196"/>
    </location>
</feature>
<dbReference type="Pfam" id="PF03473">
    <property type="entry name" value="MOSC"/>
    <property type="match status" value="1"/>
</dbReference>
<reference evidence="2 3" key="1">
    <citation type="journal article" date="2019" name="PLoS Biol.">
        <title>Sex chromosomes control vertical transmission of feminizing Wolbachia symbionts in an isopod.</title>
        <authorList>
            <person name="Becking T."/>
            <person name="Chebbi M.A."/>
            <person name="Giraud I."/>
            <person name="Moumen B."/>
            <person name="Laverre T."/>
            <person name="Caubet Y."/>
            <person name="Peccoud J."/>
            <person name="Gilbert C."/>
            <person name="Cordaux R."/>
        </authorList>
    </citation>
    <scope>NUCLEOTIDE SEQUENCE [LARGE SCALE GENOMIC DNA]</scope>
    <source>
        <strain evidence="2">ANa2</strain>
        <tissue evidence="2">Whole body excluding digestive tract and cuticle</tissue>
    </source>
</reference>
<gene>
    <name evidence="2" type="primary">MARC2</name>
    <name evidence="2" type="ORF">Anas_12137</name>
</gene>
<evidence type="ECO:0000259" key="1">
    <source>
        <dbReference type="PROSITE" id="PS51340"/>
    </source>
</evidence>
<keyword evidence="3" id="KW-1185">Reference proteome</keyword>
<sequence>MLLKLKGTLVESKIWDDLVVGFDCGEEAANWLSLALGCQCRLLYHGSSALSRRSTEKCIEKFPLFNTDDNALYADLSSVMLMNEESISDLNSRSNKNHFPQNFRPNFLVSGPKAFDEDDWVYLKIGECIFRNVKPCDRCVFTTIDYRTGKRDKSYEPLKTLRKYRCTDGESAPLFGVNLSVDRVGKVKAGDDVYVLRT</sequence>
<evidence type="ECO:0000313" key="2">
    <source>
        <dbReference type="EMBL" id="KAB7504278.1"/>
    </source>
</evidence>
<comment type="caution">
    <text evidence="2">The sequence shown here is derived from an EMBL/GenBank/DDBJ whole genome shotgun (WGS) entry which is preliminary data.</text>
</comment>
<dbReference type="OrthoDB" id="17255at2759"/>
<dbReference type="PROSITE" id="PS51340">
    <property type="entry name" value="MOSC"/>
    <property type="match status" value="1"/>
</dbReference>
<proteinExistence type="predicted"/>
<protein>
    <submittedName>
        <fullName evidence="2">Mitochondrial amidoxime reducing component 2</fullName>
    </submittedName>
</protein>
<dbReference type="InterPro" id="IPR005302">
    <property type="entry name" value="MoCF_Sase_C"/>
</dbReference>
<organism evidence="2 3">
    <name type="scientific">Armadillidium nasatum</name>
    <dbReference type="NCBI Taxonomy" id="96803"/>
    <lineage>
        <taxon>Eukaryota</taxon>
        <taxon>Metazoa</taxon>
        <taxon>Ecdysozoa</taxon>
        <taxon>Arthropoda</taxon>
        <taxon>Crustacea</taxon>
        <taxon>Multicrustacea</taxon>
        <taxon>Malacostraca</taxon>
        <taxon>Eumalacostraca</taxon>
        <taxon>Peracarida</taxon>
        <taxon>Isopoda</taxon>
        <taxon>Oniscidea</taxon>
        <taxon>Crinocheta</taxon>
        <taxon>Armadillidiidae</taxon>
        <taxon>Armadillidium</taxon>
    </lineage>
</organism>